<organism evidence="2 3">
    <name type="scientific">Labeo rohita</name>
    <name type="common">Indian major carp</name>
    <name type="synonym">Cyprinus rohita</name>
    <dbReference type="NCBI Taxonomy" id="84645"/>
    <lineage>
        <taxon>Eukaryota</taxon>
        <taxon>Metazoa</taxon>
        <taxon>Chordata</taxon>
        <taxon>Craniata</taxon>
        <taxon>Vertebrata</taxon>
        <taxon>Euteleostomi</taxon>
        <taxon>Actinopterygii</taxon>
        <taxon>Neopterygii</taxon>
        <taxon>Teleostei</taxon>
        <taxon>Ostariophysi</taxon>
        <taxon>Cypriniformes</taxon>
        <taxon>Cyprinidae</taxon>
        <taxon>Labeoninae</taxon>
        <taxon>Labeonini</taxon>
        <taxon>Labeo</taxon>
    </lineage>
</organism>
<dbReference type="EMBL" id="QBIY01006074">
    <property type="protein sequence ID" value="RXN37258.1"/>
    <property type="molecule type" value="Genomic_DNA"/>
</dbReference>
<proteinExistence type="predicted"/>
<feature type="transmembrane region" description="Helical" evidence="1">
    <location>
        <begin position="77"/>
        <end position="98"/>
    </location>
</feature>
<comment type="caution">
    <text evidence="2">The sequence shown here is derived from an EMBL/GenBank/DDBJ whole genome shotgun (WGS) entry which is preliminary data.</text>
</comment>
<accession>A0A498NZP1</accession>
<keyword evidence="1" id="KW-0812">Transmembrane</keyword>
<keyword evidence="1" id="KW-0472">Membrane</keyword>
<evidence type="ECO:0000313" key="3">
    <source>
        <dbReference type="Proteomes" id="UP000290572"/>
    </source>
</evidence>
<protein>
    <submittedName>
        <fullName evidence="2">Membrane-spanning 4-domains subfamily A member 12-like protein</fullName>
    </submittedName>
</protein>
<evidence type="ECO:0000256" key="1">
    <source>
        <dbReference type="SAM" id="Phobius"/>
    </source>
</evidence>
<feature type="transmembrane region" description="Helical" evidence="1">
    <location>
        <begin position="37"/>
        <end position="57"/>
    </location>
</feature>
<name>A0A498NZP1_LABRO</name>
<dbReference type="Proteomes" id="UP000290572">
    <property type="component" value="Unassembled WGS sequence"/>
</dbReference>
<sequence>MLEALLQYFQYSHFRESTGLKRADLDTWLQGCRIRRLLIAVVLNNVSTVLAVIGLAMYSCDLSSSLPYQMINGALDITMLIFFALQLCVTLSFSILICSKEETILCGKFVENPQFYKPLKEVTVSHVC</sequence>
<keyword evidence="1" id="KW-1133">Transmembrane helix</keyword>
<evidence type="ECO:0000313" key="2">
    <source>
        <dbReference type="EMBL" id="RXN37258.1"/>
    </source>
</evidence>
<gene>
    <name evidence="2" type="ORF">ROHU_002194</name>
</gene>
<keyword evidence="3" id="KW-1185">Reference proteome</keyword>
<dbReference type="AlphaFoldDB" id="A0A498NZP1"/>
<reference evidence="2 3" key="1">
    <citation type="submission" date="2018-03" db="EMBL/GenBank/DDBJ databases">
        <title>Draft genome sequence of Rohu Carp (Labeo rohita).</title>
        <authorList>
            <person name="Das P."/>
            <person name="Kushwaha B."/>
            <person name="Joshi C.G."/>
            <person name="Kumar D."/>
            <person name="Nagpure N.S."/>
            <person name="Sahoo L."/>
            <person name="Das S.P."/>
            <person name="Bit A."/>
            <person name="Patnaik S."/>
            <person name="Meher P.K."/>
            <person name="Jayasankar P."/>
            <person name="Koringa P.G."/>
            <person name="Patel N.V."/>
            <person name="Hinsu A.T."/>
            <person name="Kumar R."/>
            <person name="Pandey M."/>
            <person name="Agarwal S."/>
            <person name="Srivastava S."/>
            <person name="Singh M."/>
            <person name="Iquebal M.A."/>
            <person name="Jaiswal S."/>
            <person name="Angadi U.B."/>
            <person name="Kumar N."/>
            <person name="Raza M."/>
            <person name="Shah T.M."/>
            <person name="Rai A."/>
            <person name="Jena J.K."/>
        </authorList>
    </citation>
    <scope>NUCLEOTIDE SEQUENCE [LARGE SCALE GENOMIC DNA]</scope>
    <source>
        <strain evidence="2">DASCIFA01</strain>
        <tissue evidence="2">Testis</tissue>
    </source>
</reference>